<dbReference type="PRINTS" id="PR00987">
    <property type="entry name" value="TRNASYNTHGLU"/>
</dbReference>
<accession>A0A157SYE2</accession>
<comment type="subcellular location">
    <subcellularLocation>
        <location evidence="1 10">Cytoplasm</location>
    </subcellularLocation>
</comment>
<dbReference type="GO" id="GO:0006424">
    <property type="term" value="P:glutamyl-tRNA aminoacylation"/>
    <property type="evidence" value="ECO:0007669"/>
    <property type="project" value="UniProtKB-UniRule"/>
</dbReference>
<dbReference type="HAMAP" id="MF_02076">
    <property type="entry name" value="Glu_tRNA_synth_type2"/>
    <property type="match status" value="1"/>
</dbReference>
<dbReference type="Proteomes" id="UP000076770">
    <property type="component" value="Chromosome i"/>
</dbReference>
<keyword evidence="4 10" id="KW-0436">Ligase</keyword>
<evidence type="ECO:0000259" key="13">
    <source>
        <dbReference type="Pfam" id="PF20974"/>
    </source>
</evidence>
<dbReference type="EMBL" id="LT549890">
    <property type="protein sequence ID" value="SAI83640.1"/>
    <property type="molecule type" value="Genomic_DNA"/>
</dbReference>
<dbReference type="GO" id="GO:0043604">
    <property type="term" value="P:amide biosynthetic process"/>
    <property type="evidence" value="ECO:0007669"/>
    <property type="project" value="TreeGrafter"/>
</dbReference>
<dbReference type="InterPro" id="IPR004526">
    <property type="entry name" value="Glu-tRNA-synth_arc/euk"/>
</dbReference>
<evidence type="ECO:0000256" key="2">
    <source>
        <dbReference type="ARBA" id="ARBA00008927"/>
    </source>
</evidence>
<dbReference type="Pfam" id="PF00749">
    <property type="entry name" value="tRNA-synt_1c"/>
    <property type="match status" value="1"/>
</dbReference>
<sequence length="575" mass="66805">MMELNELRETIYKYALQNAVKHNGKAETGPVMSKIIAERPELRSNAREIVKIIKEIIEQVNSLTLEQQLTEIKAKYPELLEEKKHEEKRKVLPPLPNVKGQVVTRFAPNPDGPLHLGNARSAILSYEYAKMYNGKFILRFDDTDPKVKRPILDAYDWIKEDLKWLGIKWEQELYASERLELYYKYARYLIEKGYAYVDTCDSSIFRKFRDSRGKMKEPECLHRSSSPESNLELFEKMLGGKFKEGEAVVRLKTDLSDPDPSQIDWVMLRIIDTAKNPHPRVGSKYWVWPTYNFASIIDDHELGITHVLRAKEHMSNTEKQRYISEYMGWEFPEVLQFGRLRLEGFMMSKSKIRGMLEKGTNRDDPRLPTLAGLRRRGILPDTIKDVIIDVGVKVTDATISFENIAAINRKKLDPVAKRIMFVKDAEEFSVELPESLNAKIPLIPSKQEMNRTIIVNPGDKILIESNDAEDNSILRLMELCNVKVDKHNRKLIFHSKTLDEAKKVNAKIVQWVKSNEKVPVMVEKAERDEIKMINGYAEKIAADLEIDEIVQFYRFGFVRVDRKDENMLRVVFSHD</sequence>
<dbReference type="GO" id="GO:0005829">
    <property type="term" value="C:cytosol"/>
    <property type="evidence" value="ECO:0007669"/>
    <property type="project" value="TreeGrafter"/>
</dbReference>
<name>A0A157SYE2_SACSO</name>
<reference evidence="15" key="1">
    <citation type="submission" date="2016-04" db="EMBL/GenBank/DDBJ databases">
        <authorList>
            <person name="Shah S.A."/>
            <person name="Garrett R.A."/>
        </authorList>
    </citation>
    <scope>NUCLEOTIDE SEQUENCE [LARGE SCALE GENOMIC DNA]</scope>
    <source>
        <strain evidence="15">ATCC 35091 / DSM 1616 / JCM 8930 / NBRC 15331 / P1</strain>
    </source>
</reference>
<dbReference type="AlphaFoldDB" id="A0A157SYE2"/>
<comment type="catalytic activity">
    <reaction evidence="9 10">
        <text>tRNA(Glu) + L-glutamate + ATP = L-glutamyl-tRNA(Glu) + AMP + diphosphate</text>
        <dbReference type="Rhea" id="RHEA:23540"/>
        <dbReference type="Rhea" id="RHEA-COMP:9663"/>
        <dbReference type="Rhea" id="RHEA-COMP:9680"/>
        <dbReference type="ChEBI" id="CHEBI:29985"/>
        <dbReference type="ChEBI" id="CHEBI:30616"/>
        <dbReference type="ChEBI" id="CHEBI:33019"/>
        <dbReference type="ChEBI" id="CHEBI:78442"/>
        <dbReference type="ChEBI" id="CHEBI:78520"/>
        <dbReference type="ChEBI" id="CHEBI:456215"/>
        <dbReference type="EC" id="6.1.1.17"/>
    </reaction>
</comment>
<evidence type="ECO:0000313" key="15">
    <source>
        <dbReference type="Proteomes" id="UP000076770"/>
    </source>
</evidence>
<dbReference type="PANTHER" id="PTHR43097">
    <property type="entry name" value="GLUTAMINE-TRNA LIGASE"/>
    <property type="match status" value="1"/>
</dbReference>
<keyword evidence="5 10" id="KW-0547">Nucleotide-binding</keyword>
<dbReference type="InterPro" id="IPR011035">
    <property type="entry name" value="Ribosomal_bL25/Gln-tRNA_synth"/>
</dbReference>
<keyword evidence="7 10" id="KW-0648">Protein biosynthesis</keyword>
<dbReference type="Gene3D" id="2.40.240.100">
    <property type="match status" value="1"/>
</dbReference>
<dbReference type="EC" id="6.1.1.17" evidence="10"/>
<dbReference type="InterPro" id="IPR020056">
    <property type="entry name" value="Rbsml_bL25/Gln-tRNA_synth_N"/>
</dbReference>
<dbReference type="InterPro" id="IPR020059">
    <property type="entry name" value="Glu/Gln-tRNA-synth_Ib_codon-bd"/>
</dbReference>
<dbReference type="SUPFAM" id="SSF52374">
    <property type="entry name" value="Nucleotidylyl transferase"/>
    <property type="match status" value="1"/>
</dbReference>
<evidence type="ECO:0000259" key="11">
    <source>
        <dbReference type="Pfam" id="PF00749"/>
    </source>
</evidence>
<dbReference type="InterPro" id="IPR014729">
    <property type="entry name" value="Rossmann-like_a/b/a_fold"/>
</dbReference>
<evidence type="ECO:0000256" key="5">
    <source>
        <dbReference type="ARBA" id="ARBA00022741"/>
    </source>
</evidence>
<feature type="domain" description="tRNA synthetases class I (E and Q) anti-codon binding" evidence="13">
    <location>
        <begin position="508"/>
        <end position="561"/>
    </location>
</feature>
<dbReference type="InterPro" id="IPR050132">
    <property type="entry name" value="Gln/Glu-tRNA_Ligase"/>
</dbReference>
<feature type="domain" description="Glutamyl/glutaminyl-tRNA synthetase class Ib catalytic" evidence="11">
    <location>
        <begin position="101"/>
        <end position="413"/>
    </location>
</feature>
<protein>
    <recommendedName>
        <fullName evidence="10">Glutamate--tRNA ligase</fullName>
        <ecNumber evidence="10">6.1.1.17</ecNumber>
    </recommendedName>
    <alternativeName>
        <fullName evidence="10">Glutamyl-tRNA synthetase</fullName>
        <shortName evidence="10">GluRS</shortName>
    </alternativeName>
</protein>
<evidence type="ECO:0000256" key="10">
    <source>
        <dbReference type="HAMAP-Rule" id="MF_02076"/>
    </source>
</evidence>
<comment type="function">
    <text evidence="10">Catalyzes the attachment of glutamate to tRNA(Glu) in a two-step reaction: glutamate is first activated by ATP to form Glu-AMP and then transferred to the acceptor end of tRNA(Glu).</text>
</comment>
<evidence type="ECO:0000256" key="8">
    <source>
        <dbReference type="ARBA" id="ARBA00023146"/>
    </source>
</evidence>
<dbReference type="InterPro" id="IPR020058">
    <property type="entry name" value="Glu/Gln-tRNA-synth_Ib_cat-dom"/>
</dbReference>
<evidence type="ECO:0000313" key="14">
    <source>
        <dbReference type="EMBL" id="SAI83640.1"/>
    </source>
</evidence>
<dbReference type="PATRIC" id="fig|2287.9.peg.88"/>
<evidence type="ECO:0000259" key="12">
    <source>
        <dbReference type="Pfam" id="PF03950"/>
    </source>
</evidence>
<gene>
    <name evidence="10" type="primary">gltX</name>
    <name evidence="14" type="ORF">SSOP1_0086</name>
</gene>
<dbReference type="Gene3D" id="2.40.240.10">
    <property type="entry name" value="Ribosomal Protein L25, Chain P"/>
    <property type="match status" value="1"/>
</dbReference>
<organism evidence="14 15">
    <name type="scientific">Saccharolobus solfataricus</name>
    <name type="common">Sulfolobus solfataricus</name>
    <dbReference type="NCBI Taxonomy" id="2287"/>
    <lineage>
        <taxon>Archaea</taxon>
        <taxon>Thermoproteota</taxon>
        <taxon>Thermoprotei</taxon>
        <taxon>Sulfolobales</taxon>
        <taxon>Sulfolobaceae</taxon>
        <taxon>Saccharolobus</taxon>
    </lineage>
</organism>
<dbReference type="CDD" id="cd09287">
    <property type="entry name" value="GluRS_non_core"/>
    <property type="match status" value="1"/>
</dbReference>
<dbReference type="FunFam" id="3.40.50.620:FF:000222">
    <property type="entry name" value="Glutamate--tRNA ligase"/>
    <property type="match status" value="1"/>
</dbReference>
<dbReference type="SMR" id="A0A157SYE2"/>
<evidence type="ECO:0000256" key="9">
    <source>
        <dbReference type="ARBA" id="ARBA00048351"/>
    </source>
</evidence>
<dbReference type="FunFam" id="2.40.240.100:FF:000001">
    <property type="entry name" value="Glutamate--tRNA ligase"/>
    <property type="match status" value="1"/>
</dbReference>
<dbReference type="NCBIfam" id="TIGR00463">
    <property type="entry name" value="gltX_arch"/>
    <property type="match status" value="1"/>
</dbReference>
<dbReference type="Gene3D" id="3.40.50.620">
    <property type="entry name" value="HUPs"/>
    <property type="match status" value="1"/>
</dbReference>
<evidence type="ECO:0000256" key="7">
    <source>
        <dbReference type="ARBA" id="ARBA00022917"/>
    </source>
</evidence>
<dbReference type="SUPFAM" id="SSF50715">
    <property type="entry name" value="Ribosomal protein L25-like"/>
    <property type="match status" value="1"/>
</dbReference>
<proteinExistence type="inferred from homology"/>
<dbReference type="Pfam" id="PF20974">
    <property type="entry name" value="tRNA-synt_1c_C2"/>
    <property type="match status" value="1"/>
</dbReference>
<dbReference type="GO" id="GO:0004818">
    <property type="term" value="F:glutamate-tRNA ligase activity"/>
    <property type="evidence" value="ECO:0007669"/>
    <property type="project" value="UniProtKB-UniRule"/>
</dbReference>
<evidence type="ECO:0000256" key="6">
    <source>
        <dbReference type="ARBA" id="ARBA00022840"/>
    </source>
</evidence>
<dbReference type="PANTHER" id="PTHR43097:SF5">
    <property type="entry name" value="GLUTAMATE--TRNA LIGASE"/>
    <property type="match status" value="1"/>
</dbReference>
<feature type="domain" description="Glutamyl/glutaminyl-tRNA synthetase class Ib anti-codon binding" evidence="12">
    <location>
        <begin position="416"/>
        <end position="487"/>
    </location>
</feature>
<keyword evidence="6 10" id="KW-0067">ATP-binding</keyword>
<dbReference type="NCBIfam" id="NF003169">
    <property type="entry name" value="PRK04156.1"/>
    <property type="match status" value="1"/>
</dbReference>
<dbReference type="InterPro" id="IPR000924">
    <property type="entry name" value="Glu/Gln-tRNA-synth"/>
</dbReference>
<evidence type="ECO:0000256" key="3">
    <source>
        <dbReference type="ARBA" id="ARBA00022490"/>
    </source>
</evidence>
<keyword evidence="3 10" id="KW-0963">Cytoplasm</keyword>
<dbReference type="Pfam" id="PF03950">
    <property type="entry name" value="tRNA-synt_1c_C"/>
    <property type="match status" value="1"/>
</dbReference>
<comment type="similarity">
    <text evidence="2 10">Belongs to the class-I aminoacyl-tRNA synthetase family. Glutamate--tRNA ligase type 2 subfamily.</text>
</comment>
<feature type="short sequence motif" description="'HIGH' region" evidence="10">
    <location>
        <begin position="108"/>
        <end position="118"/>
    </location>
</feature>
<evidence type="ECO:0000256" key="1">
    <source>
        <dbReference type="ARBA" id="ARBA00004496"/>
    </source>
</evidence>
<keyword evidence="8 10" id="KW-0030">Aminoacyl-tRNA synthetase</keyword>
<evidence type="ECO:0000256" key="4">
    <source>
        <dbReference type="ARBA" id="ARBA00022598"/>
    </source>
</evidence>
<dbReference type="GO" id="GO:0005524">
    <property type="term" value="F:ATP binding"/>
    <property type="evidence" value="ECO:0007669"/>
    <property type="project" value="UniProtKB-UniRule"/>
</dbReference>
<dbReference type="InterPro" id="IPR049437">
    <property type="entry name" value="tRNA-synt_1c_C2"/>
</dbReference>